<organism evidence="1 2">
    <name type="scientific">Marinigracilibium pacificum</name>
    <dbReference type="NCBI Taxonomy" id="2729599"/>
    <lineage>
        <taxon>Bacteria</taxon>
        <taxon>Pseudomonadati</taxon>
        <taxon>Bacteroidota</taxon>
        <taxon>Cytophagia</taxon>
        <taxon>Cytophagales</taxon>
        <taxon>Flammeovirgaceae</taxon>
        <taxon>Marinigracilibium</taxon>
    </lineage>
</organism>
<name>A0A848J2P1_9BACT</name>
<proteinExistence type="predicted"/>
<protein>
    <submittedName>
        <fullName evidence="1">Ester cyclase</fullName>
    </submittedName>
</protein>
<dbReference type="PROSITE" id="PS51257">
    <property type="entry name" value="PROKAR_LIPOPROTEIN"/>
    <property type="match status" value="1"/>
</dbReference>
<dbReference type="RefSeq" id="WP_169678065.1">
    <property type="nucleotide sequence ID" value="NZ_JABBNU010000002.1"/>
</dbReference>
<keyword evidence="2" id="KW-1185">Reference proteome</keyword>
<dbReference type="InterPro" id="IPR009959">
    <property type="entry name" value="Cyclase_SnoaL-like"/>
</dbReference>
<dbReference type="Gene3D" id="3.10.450.50">
    <property type="match status" value="1"/>
</dbReference>
<evidence type="ECO:0000313" key="2">
    <source>
        <dbReference type="Proteomes" id="UP000559010"/>
    </source>
</evidence>
<dbReference type="AlphaFoldDB" id="A0A848J2P1"/>
<gene>
    <name evidence="1" type="ORF">HH304_03460</name>
</gene>
<dbReference type="Proteomes" id="UP000559010">
    <property type="component" value="Unassembled WGS sequence"/>
</dbReference>
<dbReference type="GO" id="GO:0030638">
    <property type="term" value="P:polyketide metabolic process"/>
    <property type="evidence" value="ECO:0007669"/>
    <property type="project" value="InterPro"/>
</dbReference>
<reference evidence="1 2" key="1">
    <citation type="submission" date="2020-04" db="EMBL/GenBank/DDBJ databases">
        <title>Flammeovirgaceae bacterium KN852 isolated from deep sea.</title>
        <authorList>
            <person name="Zhang D.-C."/>
        </authorList>
    </citation>
    <scope>NUCLEOTIDE SEQUENCE [LARGE SCALE GENOMIC DNA]</scope>
    <source>
        <strain evidence="1 2">KN852</strain>
    </source>
</reference>
<dbReference type="SUPFAM" id="SSF54427">
    <property type="entry name" value="NTF2-like"/>
    <property type="match status" value="1"/>
</dbReference>
<accession>A0A848J2P1</accession>
<dbReference type="InterPro" id="IPR032710">
    <property type="entry name" value="NTF2-like_dom_sf"/>
</dbReference>
<evidence type="ECO:0000313" key="1">
    <source>
        <dbReference type="EMBL" id="NMM47442.1"/>
    </source>
</evidence>
<comment type="caution">
    <text evidence="1">The sequence shown here is derived from an EMBL/GenBank/DDBJ whole genome shotgun (WGS) entry which is preliminary data.</text>
</comment>
<dbReference type="EMBL" id="JABBNU010000002">
    <property type="protein sequence ID" value="NMM47442.1"/>
    <property type="molecule type" value="Genomic_DNA"/>
</dbReference>
<sequence>MKTTISLLTTLVFFLISCSQPEEKKAIDAVDPIKANDEILNNGNLNYADQIFADNYRDKGPTIIKEYANDMRNAFPDLKVSVENKVIDANTVAWVRHHTGTHSKPFRGFMPSGDKLEWESVIIAKLNDEGKVTEEWGASDIFQKLSEHSLNGTYQYLPPLEGYCVVNGKNFIWTTSNIETGVKLSEYGKMNQNGKETEFTIEYSNLPDRVGSTFTTRMKEPSGDTINWEFLNENKEVTGNGKALKVKN</sequence>
<dbReference type="Pfam" id="PF07366">
    <property type="entry name" value="SnoaL"/>
    <property type="match status" value="1"/>
</dbReference>